<organism evidence="4 5">
    <name type="scientific">Branchiostoma lanceolatum</name>
    <name type="common">Common lancelet</name>
    <name type="synonym">Amphioxus lanceolatum</name>
    <dbReference type="NCBI Taxonomy" id="7740"/>
    <lineage>
        <taxon>Eukaryota</taxon>
        <taxon>Metazoa</taxon>
        <taxon>Chordata</taxon>
        <taxon>Cephalochordata</taxon>
        <taxon>Leptocardii</taxon>
        <taxon>Amphioxiformes</taxon>
        <taxon>Branchiostomatidae</taxon>
        <taxon>Branchiostoma</taxon>
    </lineage>
</organism>
<dbReference type="InterPro" id="IPR011333">
    <property type="entry name" value="SKP1/BTB/POZ_sf"/>
</dbReference>
<feature type="region of interest" description="Disordered" evidence="1">
    <location>
        <begin position="1"/>
        <end position="44"/>
    </location>
</feature>
<proteinExistence type="predicted"/>
<dbReference type="EMBL" id="OV696686">
    <property type="protein sequence ID" value="CAH1232496.1"/>
    <property type="molecule type" value="Genomic_DNA"/>
</dbReference>
<dbReference type="GO" id="GO:0051260">
    <property type="term" value="P:protein homooligomerization"/>
    <property type="evidence" value="ECO:0007669"/>
    <property type="project" value="InterPro"/>
</dbReference>
<evidence type="ECO:0000259" key="2">
    <source>
        <dbReference type="Pfam" id="PF02214"/>
    </source>
</evidence>
<dbReference type="Pfam" id="PF25611">
    <property type="entry name" value="KCTD_C"/>
    <property type="match status" value="1"/>
</dbReference>
<dbReference type="PANTHER" id="PTHR14499">
    <property type="entry name" value="POTASSIUM CHANNEL TETRAMERIZATION DOMAIN-CONTAINING"/>
    <property type="match status" value="1"/>
</dbReference>
<dbReference type="OrthoDB" id="2414723at2759"/>
<feature type="domain" description="KCTD7/14 C-terminal" evidence="3">
    <location>
        <begin position="161"/>
        <end position="279"/>
    </location>
</feature>
<accession>A0A8J9YJH7</accession>
<feature type="compositionally biased region" description="Low complexity" evidence="1">
    <location>
        <begin position="1"/>
        <end position="13"/>
    </location>
</feature>
<name>A0A8J9YJH7_BRALA</name>
<evidence type="ECO:0000313" key="5">
    <source>
        <dbReference type="Proteomes" id="UP000838412"/>
    </source>
</evidence>
<gene>
    <name evidence="4" type="primary">KCTD7</name>
    <name evidence="4" type="ORF">BLAG_LOCUS1603</name>
</gene>
<evidence type="ECO:0000256" key="1">
    <source>
        <dbReference type="SAM" id="MobiDB-lite"/>
    </source>
</evidence>
<keyword evidence="5" id="KW-1185">Reference proteome</keyword>
<dbReference type="PANTHER" id="PTHR14499:SF145">
    <property type="entry name" value="POTASSIUM CHANNEL REGULATORY PROTEIN-LIKE"/>
    <property type="match status" value="1"/>
</dbReference>
<dbReference type="FunFam" id="3.30.710.10:FF:000046">
    <property type="entry name" value="BTB/POZ domain-containing protein KCTD7 isoform X1"/>
    <property type="match status" value="1"/>
</dbReference>
<evidence type="ECO:0000313" key="4">
    <source>
        <dbReference type="EMBL" id="CAH1232496.1"/>
    </source>
</evidence>
<dbReference type="InterPro" id="IPR057890">
    <property type="entry name" value="KCTD7/14_C"/>
</dbReference>
<protein>
    <submittedName>
        <fullName evidence="4">KCTD7 protein</fullName>
    </submittedName>
</protein>
<reference evidence="4" key="1">
    <citation type="submission" date="2022-01" db="EMBL/GenBank/DDBJ databases">
        <authorList>
            <person name="Braso-Vives M."/>
        </authorList>
    </citation>
    <scope>NUCLEOTIDE SEQUENCE</scope>
</reference>
<feature type="compositionally biased region" description="Polar residues" evidence="1">
    <location>
        <begin position="24"/>
        <end position="34"/>
    </location>
</feature>
<dbReference type="Gene3D" id="3.30.710.10">
    <property type="entry name" value="Potassium Channel Kv1.1, Chain A"/>
    <property type="match status" value="1"/>
</dbReference>
<dbReference type="SUPFAM" id="SSF54695">
    <property type="entry name" value="POZ domain"/>
    <property type="match status" value="1"/>
</dbReference>
<dbReference type="Pfam" id="PF02214">
    <property type="entry name" value="BTB_2"/>
    <property type="match status" value="1"/>
</dbReference>
<evidence type="ECO:0000259" key="3">
    <source>
        <dbReference type="Pfam" id="PF25611"/>
    </source>
</evidence>
<dbReference type="AlphaFoldDB" id="A0A8J9YJH7"/>
<sequence length="280" mass="31929">MSENVPSSDDVPAVPDPDSRGAAESSQSGNNNMTDVPLENGSIRPPRYEYLDEERHDKFPDVINLNVGGVHFTTLLTTLRSQKDSMLAGMFSGRHEIRRDEDGRYFIDRDGALFTYILAWLRAEQMPPRGAARRLYSEAQHFGLLTLMATLQNVQPVASDVVKAQFISKVRNYKELLEQIIVVGRERAKLDLRRQSRVLVTFHYLNDGPQVKMHMICELARRDVGFLDLPQTLDVTNLLSCLEFDLVKERGFNLSATLLDTCKGIGYICGYKYDFTFTWW</sequence>
<dbReference type="InterPro" id="IPR003131">
    <property type="entry name" value="T1-type_BTB"/>
</dbReference>
<feature type="domain" description="Potassium channel tetramerisation-type BTB" evidence="2">
    <location>
        <begin position="63"/>
        <end position="147"/>
    </location>
</feature>
<dbReference type="Proteomes" id="UP000838412">
    <property type="component" value="Chromosome 1"/>
</dbReference>